<dbReference type="CDD" id="cd00616">
    <property type="entry name" value="AHBA_syn"/>
    <property type="match status" value="1"/>
</dbReference>
<dbReference type="InterPro" id="IPR020026">
    <property type="entry name" value="PseC"/>
</dbReference>
<dbReference type="InterPro" id="IPR000653">
    <property type="entry name" value="DegT/StrS_aminotransferase"/>
</dbReference>
<keyword evidence="3" id="KW-0032">Aminotransferase</keyword>
<evidence type="ECO:0000313" key="3">
    <source>
        <dbReference type="EMBL" id="MCZ2475097.1"/>
    </source>
</evidence>
<proteinExistence type="inferred from homology"/>
<protein>
    <submittedName>
        <fullName evidence="3">UDP-4-amino-4, 6-dideoxy-N-acetyl-beta-L-altrosamine transaminase</fullName>
        <ecNumber evidence="3">2.6.1.92</ecNumber>
    </submittedName>
</protein>
<gene>
    <name evidence="3" type="primary">pseC</name>
    <name evidence="3" type="ORF">G9H61_06550</name>
</gene>
<comment type="similarity">
    <text evidence="1 2">Belongs to the DegT/DnrJ/EryC1 family.</text>
</comment>
<dbReference type="EMBL" id="JAANOH010000002">
    <property type="protein sequence ID" value="MCZ2475097.1"/>
    <property type="molecule type" value="Genomic_DNA"/>
</dbReference>
<sequence>MDNSIIPYGRQFISEEDIQAVISNLKSDYLTQGPLIKEFEDKFAEYIGSKYAVAVSNGTAALHLAAMALNVSEGSNVITTPITFVASANCVRFCGGNVWFADIDPHTYTLSIESVEELILSKPKGFFSGIIPVDFAGYAIDLEKFRALADKYNLWIIEDACHAPGAYFIDSNQVNQRCGNGNLSDMSVFSFHPVKHIATGEGGMITTNSLELYQKLMSLRTHGIVKNEGAYTNTLAEAIGHQYNETQVTWPGWYMEMQQLGYNYRLTDFQAALGISQLARAAENLERRKAIALKYKEAFEGKKWLKGQSGFVEGHAYHLYIIEVENRLGLYNYLKEHKIFAQVHYIPAHTMPYYKDLGYKSGDFPASEAYYGQCLSLPMYPTLTDAEQDRVINTIAHFYE</sequence>
<comment type="caution">
    <text evidence="3">The sequence shown here is derived from an EMBL/GenBank/DDBJ whole genome shotgun (WGS) entry which is preliminary data.</text>
</comment>
<organism evidence="3 4">
    <name type="scientific">Aquirufa ecclesiirivi</name>
    <dbReference type="NCBI Taxonomy" id="2715124"/>
    <lineage>
        <taxon>Bacteria</taxon>
        <taxon>Pseudomonadati</taxon>
        <taxon>Bacteroidota</taxon>
        <taxon>Cytophagia</taxon>
        <taxon>Cytophagales</taxon>
        <taxon>Flectobacillaceae</taxon>
        <taxon>Aquirufa</taxon>
    </lineage>
</organism>
<dbReference type="Proteomes" id="UP001321186">
    <property type="component" value="Unassembled WGS sequence"/>
</dbReference>
<dbReference type="InterPro" id="IPR015422">
    <property type="entry name" value="PyrdxlP-dep_Trfase_small"/>
</dbReference>
<dbReference type="InterPro" id="IPR015421">
    <property type="entry name" value="PyrdxlP-dep_Trfase_major"/>
</dbReference>
<dbReference type="Gene3D" id="3.40.640.10">
    <property type="entry name" value="Type I PLP-dependent aspartate aminotransferase-like (Major domain)"/>
    <property type="match status" value="1"/>
</dbReference>
<dbReference type="Pfam" id="PF01041">
    <property type="entry name" value="DegT_DnrJ_EryC1"/>
    <property type="match status" value="1"/>
</dbReference>
<accession>A0ABT4JFP5</accession>
<dbReference type="PANTHER" id="PTHR30244">
    <property type="entry name" value="TRANSAMINASE"/>
    <property type="match status" value="1"/>
</dbReference>
<dbReference type="NCBIfam" id="TIGR03588">
    <property type="entry name" value="PseC"/>
    <property type="match status" value="1"/>
</dbReference>
<keyword evidence="4" id="KW-1185">Reference proteome</keyword>
<dbReference type="PIRSF" id="PIRSF000390">
    <property type="entry name" value="PLP_StrS"/>
    <property type="match status" value="1"/>
</dbReference>
<evidence type="ECO:0000256" key="2">
    <source>
        <dbReference type="RuleBase" id="RU004508"/>
    </source>
</evidence>
<dbReference type="RefSeq" id="WP_269009964.1">
    <property type="nucleotide sequence ID" value="NZ_JAANOH010000002.1"/>
</dbReference>
<keyword evidence="3" id="KW-0808">Transferase</keyword>
<dbReference type="Gene3D" id="3.90.1150.10">
    <property type="entry name" value="Aspartate Aminotransferase, domain 1"/>
    <property type="match status" value="1"/>
</dbReference>
<name>A0ABT4JFP5_9BACT</name>
<evidence type="ECO:0000256" key="1">
    <source>
        <dbReference type="ARBA" id="ARBA00037999"/>
    </source>
</evidence>
<dbReference type="EC" id="2.6.1.92" evidence="3"/>
<dbReference type="PANTHER" id="PTHR30244:SF34">
    <property type="entry name" value="DTDP-4-AMINO-4,6-DIDEOXYGALACTOSE TRANSAMINASE"/>
    <property type="match status" value="1"/>
</dbReference>
<evidence type="ECO:0000313" key="4">
    <source>
        <dbReference type="Proteomes" id="UP001321186"/>
    </source>
</evidence>
<dbReference type="SUPFAM" id="SSF53383">
    <property type="entry name" value="PLP-dependent transferases"/>
    <property type="match status" value="1"/>
</dbReference>
<dbReference type="InterPro" id="IPR015424">
    <property type="entry name" value="PyrdxlP-dep_Trfase"/>
</dbReference>
<dbReference type="GO" id="GO:0008483">
    <property type="term" value="F:transaminase activity"/>
    <property type="evidence" value="ECO:0007669"/>
    <property type="project" value="UniProtKB-KW"/>
</dbReference>
<keyword evidence="2" id="KW-0663">Pyridoxal phosphate</keyword>
<reference evidence="3 4" key="1">
    <citation type="submission" date="2020-03" db="EMBL/GenBank/DDBJ databases">
        <authorList>
            <person name="Pitt A."/>
            <person name="Hahn M.W."/>
        </authorList>
    </citation>
    <scope>NUCLEOTIDE SEQUENCE [LARGE SCALE GENOMIC DNA]</scope>
    <source>
        <strain evidence="3 4">5A-MARBSE</strain>
    </source>
</reference>